<sequence length="218" mass="24567">MGQSANKLEMEVTKKLQMGYLLHLPEEYDSEPEKQWPLLLFLHGSGERGDNLDKVKIHGIPKIAEKNPGFPFIALSPQCPQGSNWSREQETVIVLLERITQSFRVDPKRIYLTGLSMGGYGTWRLACDYPDKFAAIAPVCGGGEPYRAKSLVHLPIWAFHGAKDSVVSIRESENMVNPIQALGGNAKLTVYPDTDHNSWTETYDNPELYEWLLSHRLA</sequence>
<dbReference type="InterPro" id="IPR050955">
    <property type="entry name" value="Plant_Biomass_Hydrol_Est"/>
</dbReference>
<name>A0ABV5VQY9_9BACL</name>
<reference evidence="3 4" key="1">
    <citation type="submission" date="2024-09" db="EMBL/GenBank/DDBJ databases">
        <authorList>
            <person name="Sun Q."/>
            <person name="Mori K."/>
        </authorList>
    </citation>
    <scope>NUCLEOTIDE SEQUENCE [LARGE SCALE GENOMIC DNA]</scope>
    <source>
        <strain evidence="3 4">JCM 12520</strain>
    </source>
</reference>
<dbReference type="InterPro" id="IPR002925">
    <property type="entry name" value="Dienelactn_hydro"/>
</dbReference>
<evidence type="ECO:0000256" key="1">
    <source>
        <dbReference type="ARBA" id="ARBA00022729"/>
    </source>
</evidence>
<organism evidence="3 4">
    <name type="scientific">Paenibacillus hodogayensis</name>
    <dbReference type="NCBI Taxonomy" id="279208"/>
    <lineage>
        <taxon>Bacteria</taxon>
        <taxon>Bacillati</taxon>
        <taxon>Bacillota</taxon>
        <taxon>Bacilli</taxon>
        <taxon>Bacillales</taxon>
        <taxon>Paenibacillaceae</taxon>
        <taxon>Paenibacillus</taxon>
    </lineage>
</organism>
<evidence type="ECO:0000313" key="3">
    <source>
        <dbReference type="EMBL" id="MFB9750689.1"/>
    </source>
</evidence>
<comment type="caution">
    <text evidence="3">The sequence shown here is derived from an EMBL/GenBank/DDBJ whole genome shotgun (WGS) entry which is preliminary data.</text>
</comment>
<dbReference type="RefSeq" id="WP_344904740.1">
    <property type="nucleotide sequence ID" value="NZ_BAAAYO010000002.1"/>
</dbReference>
<accession>A0ABV5VQY9</accession>
<feature type="domain" description="Dienelactone hydrolase" evidence="2">
    <location>
        <begin position="101"/>
        <end position="197"/>
    </location>
</feature>
<dbReference type="GO" id="GO:0016787">
    <property type="term" value="F:hydrolase activity"/>
    <property type="evidence" value="ECO:0007669"/>
    <property type="project" value="UniProtKB-KW"/>
</dbReference>
<dbReference type="PANTHER" id="PTHR43037">
    <property type="entry name" value="UNNAMED PRODUCT-RELATED"/>
    <property type="match status" value="1"/>
</dbReference>
<evidence type="ECO:0000313" key="4">
    <source>
        <dbReference type="Proteomes" id="UP001589619"/>
    </source>
</evidence>
<evidence type="ECO:0000259" key="2">
    <source>
        <dbReference type="Pfam" id="PF01738"/>
    </source>
</evidence>
<keyword evidence="3" id="KW-0378">Hydrolase</keyword>
<gene>
    <name evidence="3" type="ORF">ACFFNY_03805</name>
</gene>
<dbReference type="Pfam" id="PF01738">
    <property type="entry name" value="DLH"/>
    <property type="match status" value="1"/>
</dbReference>
<keyword evidence="1" id="KW-0732">Signal</keyword>
<dbReference type="InterPro" id="IPR029058">
    <property type="entry name" value="AB_hydrolase_fold"/>
</dbReference>
<dbReference type="Gene3D" id="3.40.50.1820">
    <property type="entry name" value="alpha/beta hydrolase"/>
    <property type="match status" value="1"/>
</dbReference>
<proteinExistence type="predicted"/>
<protein>
    <submittedName>
        <fullName evidence="3">Alpha/beta hydrolase-fold protein</fullName>
    </submittedName>
</protein>
<dbReference type="Proteomes" id="UP001589619">
    <property type="component" value="Unassembled WGS sequence"/>
</dbReference>
<keyword evidence="4" id="KW-1185">Reference proteome</keyword>
<dbReference type="SUPFAM" id="SSF53474">
    <property type="entry name" value="alpha/beta-Hydrolases"/>
    <property type="match status" value="1"/>
</dbReference>
<dbReference type="PANTHER" id="PTHR43037:SF1">
    <property type="entry name" value="BLL1128 PROTEIN"/>
    <property type="match status" value="1"/>
</dbReference>
<dbReference type="EMBL" id="JBHMAG010000004">
    <property type="protein sequence ID" value="MFB9750689.1"/>
    <property type="molecule type" value="Genomic_DNA"/>
</dbReference>